<feature type="compositionally biased region" description="Basic residues" evidence="2">
    <location>
        <begin position="652"/>
        <end position="664"/>
    </location>
</feature>
<dbReference type="InterPro" id="IPR018834">
    <property type="entry name" value="DNA/RNA-bd_Est1-type"/>
</dbReference>
<feature type="compositionally biased region" description="Basic and acidic residues" evidence="2">
    <location>
        <begin position="203"/>
        <end position="264"/>
    </location>
</feature>
<dbReference type="PANTHER" id="PTHR15696:SF0">
    <property type="entry name" value="TELOMERASE-BINDING PROTEIN EST1A"/>
    <property type="match status" value="1"/>
</dbReference>
<evidence type="ECO:0000259" key="4">
    <source>
        <dbReference type="Pfam" id="PF10374"/>
    </source>
</evidence>
<dbReference type="GO" id="GO:0070034">
    <property type="term" value="F:telomerase RNA binding"/>
    <property type="evidence" value="ECO:0007669"/>
    <property type="project" value="TreeGrafter"/>
</dbReference>
<accession>A0AAE1F2B0</accession>
<feature type="compositionally biased region" description="Basic and acidic residues" evidence="2">
    <location>
        <begin position="562"/>
        <end position="573"/>
    </location>
</feature>
<feature type="region of interest" description="Disordered" evidence="2">
    <location>
        <begin position="1"/>
        <end position="679"/>
    </location>
</feature>
<dbReference type="GO" id="GO:0000184">
    <property type="term" value="P:nuclear-transcribed mRNA catabolic process, nonsense-mediated decay"/>
    <property type="evidence" value="ECO:0007669"/>
    <property type="project" value="UniProtKB-KW"/>
</dbReference>
<dbReference type="Pfam" id="PF10373">
    <property type="entry name" value="EST1_DNA_bind"/>
    <property type="match status" value="1"/>
</dbReference>
<feature type="compositionally biased region" description="Basic and acidic residues" evidence="2">
    <location>
        <begin position="57"/>
        <end position="196"/>
    </location>
</feature>
<dbReference type="SUPFAM" id="SSF48452">
    <property type="entry name" value="TPR-like"/>
    <property type="match status" value="1"/>
</dbReference>
<dbReference type="Gene3D" id="1.25.40.10">
    <property type="entry name" value="Tetratricopeptide repeat domain"/>
    <property type="match status" value="1"/>
</dbReference>
<evidence type="ECO:0000256" key="2">
    <source>
        <dbReference type="SAM" id="MobiDB-lite"/>
    </source>
</evidence>
<evidence type="ECO:0008006" key="7">
    <source>
        <dbReference type="Google" id="ProtNLM"/>
    </source>
</evidence>
<dbReference type="InterPro" id="IPR019458">
    <property type="entry name" value="Est1-like_N"/>
</dbReference>
<dbReference type="Proteomes" id="UP001286313">
    <property type="component" value="Unassembled WGS sequence"/>
</dbReference>
<feature type="compositionally biased region" description="Polar residues" evidence="2">
    <location>
        <begin position="457"/>
        <end position="468"/>
    </location>
</feature>
<feature type="compositionally biased region" description="Acidic residues" evidence="2">
    <location>
        <begin position="697"/>
        <end position="707"/>
    </location>
</feature>
<evidence type="ECO:0000313" key="5">
    <source>
        <dbReference type="EMBL" id="KAK3866234.1"/>
    </source>
</evidence>
<dbReference type="EMBL" id="JAWQEG010003436">
    <property type="protein sequence ID" value="KAK3866234.1"/>
    <property type="molecule type" value="Genomic_DNA"/>
</dbReference>
<feature type="domain" description="DNA/RNA-binding" evidence="3">
    <location>
        <begin position="1210"/>
        <end position="1438"/>
    </location>
</feature>
<proteinExistence type="predicted"/>
<dbReference type="Pfam" id="PF10374">
    <property type="entry name" value="EST1"/>
    <property type="match status" value="1"/>
</dbReference>
<feature type="compositionally biased region" description="Polar residues" evidence="2">
    <location>
        <begin position="269"/>
        <end position="295"/>
    </location>
</feature>
<feature type="compositionally biased region" description="Basic and acidic residues" evidence="2">
    <location>
        <begin position="513"/>
        <end position="548"/>
    </location>
</feature>
<feature type="compositionally biased region" description="Basic and acidic residues" evidence="2">
    <location>
        <begin position="397"/>
        <end position="426"/>
    </location>
</feature>
<feature type="compositionally biased region" description="Polar residues" evidence="2">
    <location>
        <begin position="317"/>
        <end position="330"/>
    </location>
</feature>
<protein>
    <recommendedName>
        <fullName evidence="7">Telomerase-binding protein EST1A</fullName>
    </recommendedName>
</protein>
<feature type="compositionally biased region" description="Gly residues" evidence="2">
    <location>
        <begin position="1302"/>
        <end position="1315"/>
    </location>
</feature>
<dbReference type="GO" id="GO:0005697">
    <property type="term" value="C:telomerase holoenzyme complex"/>
    <property type="evidence" value="ECO:0007669"/>
    <property type="project" value="TreeGrafter"/>
</dbReference>
<feature type="compositionally biased region" description="Basic and acidic residues" evidence="2">
    <location>
        <begin position="10"/>
        <end position="24"/>
    </location>
</feature>
<keyword evidence="1" id="KW-0866">Nonsense-mediated mRNA decay</keyword>
<feature type="region of interest" description="Disordered" evidence="2">
    <location>
        <begin position="1279"/>
        <end position="1350"/>
    </location>
</feature>
<dbReference type="InterPro" id="IPR045153">
    <property type="entry name" value="Est1/Ebs1-like"/>
</dbReference>
<feature type="compositionally biased region" description="Gly residues" evidence="2">
    <location>
        <begin position="1002"/>
        <end position="1011"/>
    </location>
</feature>
<feature type="compositionally biased region" description="Polar residues" evidence="2">
    <location>
        <begin position="890"/>
        <end position="900"/>
    </location>
</feature>
<comment type="caution">
    <text evidence="5">The sequence shown here is derived from an EMBL/GenBank/DDBJ whole genome shotgun (WGS) entry which is preliminary data.</text>
</comment>
<keyword evidence="6" id="KW-1185">Reference proteome</keyword>
<feature type="compositionally biased region" description="Basic and acidic residues" evidence="2">
    <location>
        <begin position="331"/>
        <end position="341"/>
    </location>
</feature>
<feature type="compositionally biased region" description="Polar residues" evidence="2">
    <location>
        <begin position="1279"/>
        <end position="1288"/>
    </location>
</feature>
<evidence type="ECO:0000256" key="1">
    <source>
        <dbReference type="ARBA" id="ARBA00023161"/>
    </source>
</evidence>
<evidence type="ECO:0000259" key="3">
    <source>
        <dbReference type="Pfam" id="PF10373"/>
    </source>
</evidence>
<organism evidence="5 6">
    <name type="scientific">Petrolisthes cinctipes</name>
    <name type="common">Flat porcelain crab</name>
    <dbReference type="NCBI Taxonomy" id="88211"/>
    <lineage>
        <taxon>Eukaryota</taxon>
        <taxon>Metazoa</taxon>
        <taxon>Ecdysozoa</taxon>
        <taxon>Arthropoda</taxon>
        <taxon>Crustacea</taxon>
        <taxon>Multicrustacea</taxon>
        <taxon>Malacostraca</taxon>
        <taxon>Eumalacostraca</taxon>
        <taxon>Eucarida</taxon>
        <taxon>Decapoda</taxon>
        <taxon>Pleocyemata</taxon>
        <taxon>Anomura</taxon>
        <taxon>Galatheoidea</taxon>
        <taxon>Porcellanidae</taxon>
        <taxon>Petrolisthes</taxon>
    </lineage>
</organism>
<feature type="compositionally biased region" description="Basic and acidic residues" evidence="2">
    <location>
        <begin position="990"/>
        <end position="1001"/>
    </location>
</feature>
<feature type="compositionally biased region" description="Basic and acidic residues" evidence="2">
    <location>
        <begin position="879"/>
        <end position="888"/>
    </location>
</feature>
<feature type="domain" description="Telomerase activating protein Est1-like N-terminal" evidence="4">
    <location>
        <begin position="1095"/>
        <end position="1202"/>
    </location>
</feature>
<gene>
    <name evidence="5" type="ORF">Pcinc_028223</name>
</gene>
<name>A0AAE1F2B0_PETCI</name>
<dbReference type="InterPro" id="IPR011990">
    <property type="entry name" value="TPR-like_helical_dom_sf"/>
</dbReference>
<feature type="compositionally biased region" description="Basic and acidic residues" evidence="2">
    <location>
        <begin position="916"/>
        <end position="931"/>
    </location>
</feature>
<feature type="region of interest" description="Disordered" evidence="2">
    <location>
        <begin position="691"/>
        <end position="1017"/>
    </location>
</feature>
<sequence length="1440" mass="162992">MSSTGGDPAGTRDEPAGEDGERRDRVRKPKKPEIQLYRPGALRQKLSTGTNADDTQEQSRPDVANKPEKSRSSVKKSEKPKPDVNKVEKPRADVNKAEKSKADVNKSEQSRCNIDRLEKKPVVSRLFGEETRGYERNYNEKGRQSVEKEKQEGRQSSEKEKRGTGQIVEEKEDIKRQSVEKEKKDGRHSSEREKNMEKKRKNERNTVKDKACDYHDEGYGNEKKWPRDSEKRHPKKGRESPGTHFKEDFSRDRFIYPSKPRDYYELYSPGTSPTTRNLGSTDQCFDFSKQGSSFKTHAKKGSREKIGTKSPGIEIDYSNQSFDNRSSNWAQERKGNREKGGPKSPNVEVDKSKNVSQTNVAPNSHRYDTYRVVEEEEYESNTCREKTPSFRRNRQAQSDRKNPKGEKRKGGGKASVKDREMREQQVERSFNSSREEREQSDGSFNFSREGKELADRSYNSSGKKITQSHFKREKDHKDERYYNKEWVEDDISWERKQDGPKRDKNISFGAHEQVGKRSDGPSKISAKERTDEKRSAAQVYHHKEDQNKRGGGGVDAWPTKSSTKERSQDERVKFNKQYTENQDMHHPHRKPTGRGNNRKINVSEREQGMYSRSHSTLDPGYSSDGIGKEKEDGQMSVTELAAKVDQLTVGKPKGKTGGPKKKGKGWQETSGYGGDAAGNKKRYIHEGMTKGTWLEVQEGEQEVESEESPVSHAESSDKYSRGGDYTRRRDTQEHLEKLTRVKSYSGSRENRKKLGGNGKEGNQQQPPGGGKREEIKIDVMLNADGQERVVALARPRTDSESEEYGSGRGRTPSGREEDNLVSRNRKNVTPASHDSRNKLGSLEGVAWKTPGKKQSPGGWGNESDVSESPLRGMDDDKEDWGREVDRDLTWCNQDGSTRSPTWEDEKQSWRARRGKRQSESEDTHRRVESPGHRGGLIQMPVCMSRPDPPVTESTLSHSPSTPLPIPQKMLYNPNNPSKPVAVVPSARDLPMSRESPRDSGRGEAGGSGVSGVGTPLPAFVQSGQTSEYALEGHSPKIDPSIIYSIQKGELDINYYVSSNQLPVEFRRIMDIRHHLQGCYRQLLVSDIRLCQERNVEGSLWKTLYYVIIEKLREYITRDPSLKERSLSTLLMLVEEGQQYLQELLEALQREYGFTLEGSPEEDAPGTSSQGSLLRGRVRVAHVSAQKLLLSLGDLARYREQYNPTPNYTIAKKWYQMALQVHPRNGRPFNQLAIIAVNQKRPLDVVYFYVRSLTASNPFMSARDSLVSMFDDMRKKYLSQQSNENTSVDGASPGIRGKLHGAMPGGSDGRGGGGEGLRQELWIRPDSGATNKRTLAQPTQPEEEDQAEDEQLRKIPTDQLMKRFLTSYLHCHGMLFSRVGLDGFRECCTRMLREFRALLLSGSPTSATPGPVPSRLSTQHLLQIMAVNMYAVANTEVKGEC</sequence>
<dbReference type="GO" id="GO:0042162">
    <property type="term" value="F:telomeric DNA binding"/>
    <property type="evidence" value="ECO:0007669"/>
    <property type="project" value="TreeGrafter"/>
</dbReference>
<dbReference type="PANTHER" id="PTHR15696">
    <property type="entry name" value="SMG-7 SUPPRESSOR WITH MORPHOLOGICAL EFFECT ON GENITALIA PROTEIN 7"/>
    <property type="match status" value="1"/>
</dbReference>
<reference evidence="5" key="1">
    <citation type="submission" date="2023-10" db="EMBL/GenBank/DDBJ databases">
        <title>Genome assemblies of two species of porcelain crab, Petrolisthes cinctipes and Petrolisthes manimaculis (Anomura: Porcellanidae).</title>
        <authorList>
            <person name="Angst P."/>
        </authorList>
    </citation>
    <scope>NUCLEOTIDE SEQUENCE</scope>
    <source>
        <strain evidence="5">PB745_01</strain>
        <tissue evidence="5">Gill</tissue>
    </source>
</reference>
<evidence type="ECO:0000313" key="6">
    <source>
        <dbReference type="Proteomes" id="UP001286313"/>
    </source>
</evidence>
<feature type="compositionally biased region" description="Basic and acidic residues" evidence="2">
    <location>
        <begin position="470"/>
        <end position="505"/>
    </location>
</feature>
<feature type="compositionally biased region" description="Basic and acidic residues" evidence="2">
    <location>
        <begin position="714"/>
        <end position="739"/>
    </location>
</feature>